<keyword evidence="3" id="KW-1185">Reference proteome</keyword>
<reference evidence="2" key="2">
    <citation type="submission" date="2022-08" db="UniProtKB">
        <authorList>
            <consortium name="EnsemblMetazoa"/>
        </authorList>
    </citation>
    <scope>IDENTIFICATION</scope>
    <source>
        <strain evidence="2">STECLA/ALBI9_A</strain>
    </source>
</reference>
<dbReference type="VEuPathDB" id="VectorBase:AALB20_027673"/>
<name>A0A182FM42_ANOAL</name>
<protein>
    <submittedName>
        <fullName evidence="2">Uncharacterized protein</fullName>
    </submittedName>
</protein>
<feature type="compositionally biased region" description="Low complexity" evidence="1">
    <location>
        <begin position="63"/>
        <end position="75"/>
    </location>
</feature>
<evidence type="ECO:0000313" key="3">
    <source>
        <dbReference type="Proteomes" id="UP000069272"/>
    </source>
</evidence>
<reference evidence="2 3" key="1">
    <citation type="journal article" date="2017" name="G3 (Bethesda)">
        <title>The Physical Genome Mapping of Anopheles albimanus Corrected Scaffold Misassemblies and Identified Interarm Rearrangements in Genus Anopheles.</title>
        <authorList>
            <person name="Artemov G.N."/>
            <person name="Peery A.N."/>
            <person name="Jiang X."/>
            <person name="Tu Z."/>
            <person name="Stegniy V.N."/>
            <person name="Sharakhova M.V."/>
            <person name="Sharakhov I.V."/>
        </authorList>
    </citation>
    <scope>NUCLEOTIDE SEQUENCE [LARGE SCALE GENOMIC DNA]</scope>
    <source>
        <strain evidence="2 3">ALBI9_A</strain>
    </source>
</reference>
<evidence type="ECO:0000313" key="2">
    <source>
        <dbReference type="EnsemblMetazoa" id="AALB007601-PA"/>
    </source>
</evidence>
<dbReference type="EnsemblMetazoa" id="AALB007601-RA">
    <property type="protein sequence ID" value="AALB007601-PA"/>
    <property type="gene ID" value="AALB007601"/>
</dbReference>
<feature type="region of interest" description="Disordered" evidence="1">
    <location>
        <begin position="37"/>
        <end position="92"/>
    </location>
</feature>
<dbReference type="Proteomes" id="UP000069272">
    <property type="component" value="Chromosome 3R"/>
</dbReference>
<dbReference type="VEuPathDB" id="VectorBase:AALB007601"/>
<evidence type="ECO:0000256" key="1">
    <source>
        <dbReference type="SAM" id="MobiDB-lite"/>
    </source>
</evidence>
<dbReference type="STRING" id="7167.A0A182FM42"/>
<dbReference type="AlphaFoldDB" id="A0A182FM42"/>
<proteinExistence type="predicted"/>
<sequence>MPFRSDGGTSGAPFFPVPFSLPPVAVSLELLAASGHTSSPVLPVSMPGVGCRRDEQSEPIDLSMKSKSSSRSSSESPRHRIDSSSPLLADASHDADQQLSLLTPMATKTVPLDLSTFVRSKALSG</sequence>
<organism evidence="2 3">
    <name type="scientific">Anopheles albimanus</name>
    <name type="common">New world malaria mosquito</name>
    <dbReference type="NCBI Taxonomy" id="7167"/>
    <lineage>
        <taxon>Eukaryota</taxon>
        <taxon>Metazoa</taxon>
        <taxon>Ecdysozoa</taxon>
        <taxon>Arthropoda</taxon>
        <taxon>Hexapoda</taxon>
        <taxon>Insecta</taxon>
        <taxon>Pterygota</taxon>
        <taxon>Neoptera</taxon>
        <taxon>Endopterygota</taxon>
        <taxon>Diptera</taxon>
        <taxon>Nematocera</taxon>
        <taxon>Culicoidea</taxon>
        <taxon>Culicidae</taxon>
        <taxon>Anophelinae</taxon>
        <taxon>Anopheles</taxon>
    </lineage>
</organism>
<accession>A0A182FM42</accession>